<feature type="region of interest" description="Disordered" evidence="2">
    <location>
        <begin position="814"/>
        <end position="834"/>
    </location>
</feature>
<dbReference type="InterPro" id="IPR035986">
    <property type="entry name" value="PKD_dom_sf"/>
</dbReference>
<reference evidence="4 5" key="1">
    <citation type="submission" date="2019-01" db="EMBL/GenBank/DDBJ databases">
        <authorList>
            <person name="B I."/>
            <person name="Ch S."/>
            <person name="Ch V.R."/>
        </authorList>
    </citation>
    <scope>NUCLEOTIDE SEQUENCE [LARGE SCALE GENOMIC DNA]</scope>
    <source>
        <strain evidence="4 5">JC507</strain>
    </source>
</reference>
<evidence type="ECO:0000313" key="4">
    <source>
        <dbReference type="EMBL" id="THV62469.1"/>
    </source>
</evidence>
<gene>
    <name evidence="4" type="ORF">EK417_06105</name>
</gene>
<dbReference type="InterPro" id="IPR000601">
    <property type="entry name" value="PKD_dom"/>
</dbReference>
<evidence type="ECO:0000256" key="2">
    <source>
        <dbReference type="SAM" id="MobiDB-lite"/>
    </source>
</evidence>
<organism evidence="4 5">
    <name type="scientific">Chryseobacterium candidae</name>
    <dbReference type="NCBI Taxonomy" id="1978493"/>
    <lineage>
        <taxon>Bacteria</taxon>
        <taxon>Pseudomonadati</taxon>
        <taxon>Bacteroidota</taxon>
        <taxon>Flavobacteriia</taxon>
        <taxon>Flavobacteriales</taxon>
        <taxon>Weeksellaceae</taxon>
        <taxon>Chryseobacterium group</taxon>
        <taxon>Chryseobacterium</taxon>
    </lineage>
</organism>
<dbReference type="Gene3D" id="2.60.40.10">
    <property type="entry name" value="Immunoglobulins"/>
    <property type="match status" value="2"/>
</dbReference>
<dbReference type="SMART" id="SM00089">
    <property type="entry name" value="PKD"/>
    <property type="match status" value="2"/>
</dbReference>
<accession>A0ABY2RCW7</accession>
<feature type="domain" description="PKD" evidence="3">
    <location>
        <begin position="55"/>
        <end position="111"/>
    </location>
</feature>
<dbReference type="PROSITE" id="PS50093">
    <property type="entry name" value="PKD"/>
    <property type="match status" value="2"/>
</dbReference>
<dbReference type="InterPro" id="IPR022409">
    <property type="entry name" value="PKD/Chitinase_dom"/>
</dbReference>
<dbReference type="Proteomes" id="UP000306038">
    <property type="component" value="Unassembled WGS sequence"/>
</dbReference>
<proteinExistence type="predicted"/>
<dbReference type="InterPro" id="IPR026444">
    <property type="entry name" value="Secre_tail"/>
</dbReference>
<dbReference type="CDD" id="cd00146">
    <property type="entry name" value="PKD"/>
    <property type="match status" value="1"/>
</dbReference>
<evidence type="ECO:0000256" key="1">
    <source>
        <dbReference type="ARBA" id="ARBA00022729"/>
    </source>
</evidence>
<dbReference type="InterPro" id="IPR013783">
    <property type="entry name" value="Ig-like_fold"/>
</dbReference>
<evidence type="ECO:0000259" key="3">
    <source>
        <dbReference type="PROSITE" id="PS50093"/>
    </source>
</evidence>
<protein>
    <submittedName>
        <fullName evidence="4">PKD domain-containing protein</fullName>
    </submittedName>
</protein>
<dbReference type="Pfam" id="PF18911">
    <property type="entry name" value="PKD_4"/>
    <property type="match status" value="1"/>
</dbReference>
<name>A0ABY2RCW7_9FLAO</name>
<keyword evidence="1" id="KW-0732">Signal</keyword>
<evidence type="ECO:0000313" key="5">
    <source>
        <dbReference type="Proteomes" id="UP000306038"/>
    </source>
</evidence>
<keyword evidence="5" id="KW-1185">Reference proteome</keyword>
<dbReference type="Pfam" id="PF18962">
    <property type="entry name" value="Por_Secre_tail"/>
    <property type="match status" value="1"/>
</dbReference>
<sequence length="1647" mass="179298">MVNYLFHFPMNLYMFDKKSSAMKKIISLFGFILAMHIYAQSPLSKFSVTVAGSNTVNFLDESTGSPAAFSWEFTGGNPSVSSVPNPSVTYNTPGIYKAKLTVSNASGTSASVRTIKITSGSIVDLGSGRNDDGTMMSDAGIPDPDWTYTDPNGAVSVPVTRYTATAAGWSSASTIGTGAGITRWITGNNVITGYHFYVSKEFEIPVGVTTAVLNLRSLSFVRNWTYLVKKNTDGSETETLITATAWMSDGARGWLNSRSPEVLNYPLTPGKYYIRVKAYTNTAGQRQAIDVNASVNFGNSVSISPAVEFSAVPTSSYIGSNIQFTNLSQGSPLSVQWKFDDGAGLIHSTENNPGITFTTAGNHYAELEADYADNLTSSLKIDNYIQIAQVDTPTLSVTQPTCSILSGSITVTSPLDGVTYSFDNGVTFQASNTISGLPQGTYKVRIKNSSGAVSEAVSAIIESAPLIPAAFSAAITNPTCTVNTGSITVNTTDTNLLYSFDGGATYQQSNTKTGLQPGIYQIVVKNTNGCTSNTNAIINAADCRDWTKAPNSYIFDSGQNNNGLYIPVKKAYAMWSDVNGLLNDPSTLNGSLQAEVYWEDVPGLIRSSNYILPVEGSGDAAKIKVEVDKSKGKGNAVIALKINNKIVWSWHVWVTDDPTNGTTYGFVSDNNTIAGSPNAKFTVNGVTQSFVPKWMDRNMGATNRDFIGYDWNKSGGLVYQWGRKDPFPPLEYKDGSMYEINGTSGVKKHLYDYADAGTADDIKSVQRPFDDINNNVKYSINNPLDLIYNNKAGGSAWFQKTLDTDNASRKKANLWGDNSENAMGTSGSTVNTFKPKAPYDPCPNGWRIPSHINNTAGTTNHFSPWGRNRYRFTGASSDVQSGFNLIKPTTVHPHLNGIKIYGGLGMDFTNTFTAYSMGDFSRNMGIYPGNGKYVVGSTGGTYHQDPHEIVAHSSTMLNLSTVQTYFFYAFADPGRIDVSPDSVTFPGMKGKYYLNPFETTSTMGTGACRCMEDKYASGYDFPTEFFVNPSIVNYTEGLNTPNSYVVTKAATEQEIQVPVSKAFSVYNQYLSDHGMRDFGNLKVNVYWTDNTALVSNIKIVNPPADVNAIKNAYISVKIPANQSGNALVSLHNGNVENPVYWSWHIWVSNTDIGEIAYQTEDVLLPSNANYVNFTNSGSQPMKSTFMDRNLGATDVFPVVINPSAPTGNELLMIGNSAGMQYQWGRKDPIPTFIKPGVNVSGGYTNTGTYSIWKSSGPDTNGNIIPSSYTEITGTSYTSTYTKRRDIDYGTTGSTKAEKITNTLKYSSENPLAFMIPGQKYTNRSSFNAAYGQDWLYSVPNQMMERWGHATSKSPFDPCPGGWRVPDISNGVTDTNGKGDKGSSPWFNGFYAPNATVDKYRIFSMGVLQNVGYDIKEPTDIYNGGIPYYTGKTVKNANTVWGYQLGSDNTNNPNSKYKIGNYPVTGYRGFYSNEAISSAMRLGISGVWTAALRSANSYGAAFHLGFDTQNITTSKLISLSDAYTGHPMNAMNVRCVKEEPRFGQVLEMAANMGMTNKILKAAKNKMSSAAAEERNSDVKVYPNPFNESFTVKGDNLESYELYDMSGKLIKSGNLSQSTIQSNNLSQGEYILKIITIQHTIITKKLIKK</sequence>
<comment type="caution">
    <text evidence="4">The sequence shown here is derived from an EMBL/GenBank/DDBJ whole genome shotgun (WGS) entry which is preliminary data.</text>
</comment>
<dbReference type="NCBIfam" id="TIGR04183">
    <property type="entry name" value="Por_Secre_tail"/>
    <property type="match status" value="1"/>
</dbReference>
<feature type="compositionally biased region" description="Polar residues" evidence="2">
    <location>
        <begin position="816"/>
        <end position="832"/>
    </location>
</feature>
<dbReference type="SUPFAM" id="SSF49299">
    <property type="entry name" value="PKD domain"/>
    <property type="match status" value="2"/>
</dbReference>
<dbReference type="EMBL" id="SDLV01000010">
    <property type="protein sequence ID" value="THV62469.1"/>
    <property type="molecule type" value="Genomic_DNA"/>
</dbReference>
<feature type="domain" description="PKD" evidence="3">
    <location>
        <begin position="305"/>
        <end position="369"/>
    </location>
</feature>